<protein>
    <submittedName>
        <fullName evidence="11">Uncharacterized protein</fullName>
    </submittedName>
</protein>
<dbReference type="Gramene" id="Psat01G0554500-T1">
    <property type="protein sequence ID" value="KAI5448155.1"/>
    <property type="gene ID" value="KIW84_015545"/>
</dbReference>
<evidence type="ECO:0000256" key="5">
    <source>
        <dbReference type="PROSITE-ProRule" id="PRU00175"/>
    </source>
</evidence>
<evidence type="ECO:0000256" key="6">
    <source>
        <dbReference type="PROSITE-ProRule" id="PRU01002"/>
    </source>
</evidence>
<evidence type="ECO:0000256" key="7">
    <source>
        <dbReference type="SAM" id="MobiDB-lite"/>
    </source>
</evidence>
<dbReference type="SMART" id="SM00558">
    <property type="entry name" value="JmjC"/>
    <property type="match status" value="1"/>
</dbReference>
<dbReference type="PROSITE" id="PS51667">
    <property type="entry name" value="WRC"/>
    <property type="match status" value="1"/>
</dbReference>
<evidence type="ECO:0000259" key="10">
    <source>
        <dbReference type="PROSITE" id="PS51667"/>
    </source>
</evidence>
<evidence type="ECO:0000259" key="9">
    <source>
        <dbReference type="PROSITE" id="PS51184"/>
    </source>
</evidence>
<dbReference type="GO" id="GO:0031490">
    <property type="term" value="F:chromatin DNA binding"/>
    <property type="evidence" value="ECO:0007669"/>
    <property type="project" value="TreeGrafter"/>
</dbReference>
<feature type="compositionally biased region" description="Basic residues" evidence="7">
    <location>
        <begin position="81"/>
        <end position="91"/>
    </location>
</feature>
<feature type="domain" description="JmjC" evidence="9">
    <location>
        <begin position="627"/>
        <end position="922"/>
    </location>
</feature>
<dbReference type="PROSITE" id="PS50089">
    <property type="entry name" value="ZF_RING_2"/>
    <property type="match status" value="1"/>
</dbReference>
<organism evidence="11 12">
    <name type="scientific">Pisum sativum</name>
    <name type="common">Garden pea</name>
    <name type="synonym">Lathyrus oleraceus</name>
    <dbReference type="NCBI Taxonomy" id="3888"/>
    <lineage>
        <taxon>Eukaryota</taxon>
        <taxon>Viridiplantae</taxon>
        <taxon>Streptophyta</taxon>
        <taxon>Embryophyta</taxon>
        <taxon>Tracheophyta</taxon>
        <taxon>Spermatophyta</taxon>
        <taxon>Magnoliopsida</taxon>
        <taxon>eudicotyledons</taxon>
        <taxon>Gunneridae</taxon>
        <taxon>Pentapetalae</taxon>
        <taxon>rosids</taxon>
        <taxon>fabids</taxon>
        <taxon>Fabales</taxon>
        <taxon>Fabaceae</taxon>
        <taxon>Papilionoideae</taxon>
        <taxon>50 kb inversion clade</taxon>
        <taxon>NPAAA clade</taxon>
        <taxon>Hologalegina</taxon>
        <taxon>IRL clade</taxon>
        <taxon>Fabeae</taxon>
        <taxon>Lathyrus</taxon>
    </lineage>
</organism>
<name>A0A9D5H0K1_PEA</name>
<dbReference type="Proteomes" id="UP001058974">
    <property type="component" value="Chromosome 1"/>
</dbReference>
<dbReference type="Gene3D" id="2.60.120.650">
    <property type="entry name" value="Cupin"/>
    <property type="match status" value="1"/>
</dbReference>
<dbReference type="GO" id="GO:0032454">
    <property type="term" value="F:histone H3K9 demethylase activity"/>
    <property type="evidence" value="ECO:0007669"/>
    <property type="project" value="InterPro"/>
</dbReference>
<dbReference type="EMBL" id="JAMSHJ010000001">
    <property type="protein sequence ID" value="KAI5448155.1"/>
    <property type="molecule type" value="Genomic_DNA"/>
</dbReference>
<evidence type="ECO:0000313" key="11">
    <source>
        <dbReference type="EMBL" id="KAI5448155.1"/>
    </source>
</evidence>
<feature type="compositionally biased region" description="Polar residues" evidence="7">
    <location>
        <begin position="769"/>
        <end position="782"/>
    </location>
</feature>
<feature type="region of interest" description="Disordered" evidence="7">
    <location>
        <begin position="63"/>
        <end position="91"/>
    </location>
</feature>
<dbReference type="GO" id="GO:0006357">
    <property type="term" value="P:regulation of transcription by RNA polymerase II"/>
    <property type="evidence" value="ECO:0007669"/>
    <property type="project" value="TreeGrafter"/>
</dbReference>
<dbReference type="PANTHER" id="PTHR12549">
    <property type="entry name" value="JMJC DOMAIN-CONTAINING HISTONE DEMETHYLATION PROTEIN"/>
    <property type="match status" value="1"/>
</dbReference>
<accession>A0A9D5H0K1</accession>
<sequence>MVKKSTKEEVPPDDLRCSRTDGRQWRCKRKAMENVKLCEVHYLQGRHRQNKERVPESLKLSRDMKVKKKKKKNDVVEIRSKNKKKKKKKKHVDVQLELIRMVLEREVDKKKKNVKRNNNEETELHYSEAELRKELPNGVMEIAPVSTPCDVEFQSNGKTFIAPRYFRSKNVDRRVPFDNLQVLKKCGRKKCHCCQSSDSGNLIKCSNCQKEFFCLDCIKRRYSETPNEAKMACPVCRGSCTCKYCRAGLSKDNESKDHLAGRNSVDRILHFHYLICMLLPVLKQISEEQRTELETEAKNKGKNISDILIKQVEFGRNEKNNCNYCNSSILNLHRSCLSCSYSLCLRCCQALSQGSPFEHINLTTEIPDKMDACIDNESYLSDDNTISSDDVTDTSLLSDWTGCNGTTDSVSCPPTELGGCGNTHLDLRCVFPLSWIEEMETKAEEVVCSYEVPEILDKNSSCSLCIDTNHKTNRHKQSQEAARREDSNDNCLFYPTAFTISSDHFEHFQKHWGKGHPVVVRDVLRSTKNLSWDPLVMFCDYLEKSISAYENNKDLLEACLDWFIAVDDWIALVHIDNVEVNIRQHFTGSLRCRPQKNDCHEMLKLNGWLSSELFKKQFPDHFAKVIDALPLQEYMNPRSGLLNLAAYMPDGSAKHDKGPYVHISYGCTDKEACSVLNLSYEPYDVVDIMAYTTDAPLSPDHLTKVTKLLKKHQTLCQRGSPMIITEHVEDKEQKETESIAMEGTDFYRRVNRSSYINEVKTIPSRSLEDNASNNEEPVSCSDSDSDSEKTLSSLPLHKAVRSTEMYSVAQWDVFRRQDEPKLLEYLKRHADEFSCASEYHGKKMVQPILDQSIFLDTAHKMRLKEEFNIEPWTFVQRVGEAVIVPAGCPYQIKNSKCCVHVVLKFMSPENVAECIQLTDEIHLLPEDHIAKVDMLEARKMALNSVETAIKEIHELTSNPKT</sequence>
<dbReference type="GO" id="GO:0000118">
    <property type="term" value="C:histone deacetylase complex"/>
    <property type="evidence" value="ECO:0007669"/>
    <property type="project" value="TreeGrafter"/>
</dbReference>
<keyword evidence="5" id="KW-0862">Zinc</keyword>
<proteinExistence type="inferred from homology"/>
<dbReference type="GO" id="GO:0003712">
    <property type="term" value="F:transcription coregulator activity"/>
    <property type="evidence" value="ECO:0007669"/>
    <property type="project" value="TreeGrafter"/>
</dbReference>
<evidence type="ECO:0000256" key="3">
    <source>
        <dbReference type="ARBA" id="ARBA00022723"/>
    </source>
</evidence>
<feature type="region of interest" description="Disordered" evidence="7">
    <location>
        <begin position="766"/>
        <end position="792"/>
    </location>
</feature>
<dbReference type="GO" id="GO:0008270">
    <property type="term" value="F:zinc ion binding"/>
    <property type="evidence" value="ECO:0007669"/>
    <property type="project" value="UniProtKB-KW"/>
</dbReference>
<comment type="similarity">
    <text evidence="2">Belongs to the JARID1 histone demethylase family.</text>
</comment>
<dbReference type="InterPro" id="IPR014977">
    <property type="entry name" value="WRC_dom"/>
</dbReference>
<dbReference type="SUPFAM" id="SSF51197">
    <property type="entry name" value="Clavaminate synthase-like"/>
    <property type="match status" value="1"/>
</dbReference>
<gene>
    <name evidence="11" type="ORF">KIW84_015545</name>
</gene>
<dbReference type="PROSITE" id="PS51184">
    <property type="entry name" value="JMJC"/>
    <property type="match status" value="1"/>
</dbReference>
<reference evidence="11 12" key="1">
    <citation type="journal article" date="2022" name="Nat. Genet.">
        <title>Improved pea reference genome and pan-genome highlight genomic features and evolutionary characteristics.</title>
        <authorList>
            <person name="Yang T."/>
            <person name="Liu R."/>
            <person name="Luo Y."/>
            <person name="Hu S."/>
            <person name="Wang D."/>
            <person name="Wang C."/>
            <person name="Pandey M.K."/>
            <person name="Ge S."/>
            <person name="Xu Q."/>
            <person name="Li N."/>
            <person name="Li G."/>
            <person name="Huang Y."/>
            <person name="Saxena R.K."/>
            <person name="Ji Y."/>
            <person name="Li M."/>
            <person name="Yan X."/>
            <person name="He Y."/>
            <person name="Liu Y."/>
            <person name="Wang X."/>
            <person name="Xiang C."/>
            <person name="Varshney R.K."/>
            <person name="Ding H."/>
            <person name="Gao S."/>
            <person name="Zong X."/>
        </authorList>
    </citation>
    <scope>NUCLEOTIDE SEQUENCE [LARGE SCALE GENOMIC DNA]</scope>
    <source>
        <strain evidence="11 12">cv. Zhongwan 6</strain>
    </source>
</reference>
<dbReference type="InterPro" id="IPR003347">
    <property type="entry name" value="JmjC_dom"/>
</dbReference>
<evidence type="ECO:0000259" key="8">
    <source>
        <dbReference type="PROSITE" id="PS50089"/>
    </source>
</evidence>
<keyword evidence="12" id="KW-1185">Reference proteome</keyword>
<comment type="caution">
    <text evidence="11">The sequence shown here is derived from an EMBL/GenBank/DDBJ whole genome shotgun (WGS) entry which is preliminary data.</text>
</comment>
<evidence type="ECO:0000313" key="12">
    <source>
        <dbReference type="Proteomes" id="UP001058974"/>
    </source>
</evidence>
<dbReference type="AlphaFoldDB" id="A0A9D5H0K1"/>
<evidence type="ECO:0000256" key="2">
    <source>
        <dbReference type="ARBA" id="ARBA00006801"/>
    </source>
</evidence>
<keyword evidence="4" id="KW-0539">Nucleus</keyword>
<dbReference type="PANTHER" id="PTHR12549:SF42">
    <property type="entry name" value="LYSINE-SPECIFIC DEMETHYLASE JMJ28"/>
    <property type="match status" value="1"/>
</dbReference>
<comment type="subcellular location">
    <subcellularLocation>
        <location evidence="1">Nucleus</location>
    </subcellularLocation>
</comment>
<keyword evidence="5" id="KW-0863">Zinc-finger</keyword>
<dbReference type="InterPro" id="IPR001841">
    <property type="entry name" value="Znf_RING"/>
</dbReference>
<dbReference type="InterPro" id="IPR045109">
    <property type="entry name" value="LSDs-like"/>
</dbReference>
<comment type="caution">
    <text evidence="6">Lacks conserved residue(s) required for the propagation of feature annotation.</text>
</comment>
<feature type="domain" description="RING-type" evidence="8">
    <location>
        <begin position="191"/>
        <end position="237"/>
    </location>
</feature>
<dbReference type="Pfam" id="PF02373">
    <property type="entry name" value="JmjC"/>
    <property type="match status" value="1"/>
</dbReference>
<evidence type="ECO:0000256" key="1">
    <source>
        <dbReference type="ARBA" id="ARBA00004123"/>
    </source>
</evidence>
<dbReference type="GO" id="GO:0000785">
    <property type="term" value="C:chromatin"/>
    <property type="evidence" value="ECO:0007669"/>
    <property type="project" value="TreeGrafter"/>
</dbReference>
<feature type="domain" description="WRC" evidence="10">
    <location>
        <begin position="11"/>
        <end position="55"/>
    </location>
</feature>
<evidence type="ECO:0000256" key="4">
    <source>
        <dbReference type="ARBA" id="ARBA00023242"/>
    </source>
</evidence>
<keyword evidence="3" id="KW-0479">Metal-binding</keyword>
<dbReference type="Pfam" id="PF08879">
    <property type="entry name" value="WRC"/>
    <property type="match status" value="1"/>
</dbReference>